<dbReference type="GO" id="GO:0006750">
    <property type="term" value="P:glutathione biosynthetic process"/>
    <property type="evidence" value="ECO:0007669"/>
    <property type="project" value="UniProtKB-UniPathway"/>
</dbReference>
<dbReference type="Proteomes" id="UP000594364">
    <property type="component" value="Chromosome 5"/>
</dbReference>
<keyword evidence="13" id="KW-1185">Reference proteome</keyword>
<dbReference type="GO" id="GO:0035226">
    <property type="term" value="F:glutamate-cysteine ligase catalytic subunit binding"/>
    <property type="evidence" value="ECO:0007669"/>
    <property type="project" value="InterPro"/>
</dbReference>
<dbReference type="EMBL" id="CP031389">
    <property type="protein sequence ID" value="QPH12810.1"/>
    <property type="molecule type" value="Genomic_DNA"/>
</dbReference>
<evidence type="ECO:0000256" key="2">
    <source>
        <dbReference type="ARBA" id="ARBA00008612"/>
    </source>
</evidence>
<comment type="subunit">
    <text evidence="3">Heterodimer of a catalytic heavy chain and a regulatory light chain.</text>
</comment>
<evidence type="ECO:0000256" key="3">
    <source>
        <dbReference type="ARBA" id="ARBA00011532"/>
    </source>
</evidence>
<dbReference type="InterPro" id="IPR032963">
    <property type="entry name" value="Gclm"/>
</dbReference>
<evidence type="ECO:0000256" key="4">
    <source>
        <dbReference type="ARBA" id="ARBA00022684"/>
    </source>
</evidence>
<organism evidence="12 13">
    <name type="scientific">Epichloe festucae (strain Fl1)</name>
    <dbReference type="NCBI Taxonomy" id="877507"/>
    <lineage>
        <taxon>Eukaryota</taxon>
        <taxon>Fungi</taxon>
        <taxon>Dikarya</taxon>
        <taxon>Ascomycota</taxon>
        <taxon>Pezizomycotina</taxon>
        <taxon>Sordariomycetes</taxon>
        <taxon>Hypocreomycetidae</taxon>
        <taxon>Hypocreales</taxon>
        <taxon>Clavicipitaceae</taxon>
        <taxon>Epichloe</taxon>
    </lineage>
</organism>
<protein>
    <recommendedName>
        <fullName evidence="8">GCS light chain</fullName>
    </recommendedName>
    <alternativeName>
        <fullName evidence="6">Gamma-ECS regulatory subunit</fullName>
    </alternativeName>
    <alternativeName>
        <fullName evidence="9">Gamma-glutamylcysteine synthetase regulatory subunit</fullName>
    </alternativeName>
    <alternativeName>
        <fullName evidence="7">Glutamate--cysteine ligase modifier subunit</fullName>
    </alternativeName>
</protein>
<evidence type="ECO:0000256" key="9">
    <source>
        <dbReference type="ARBA" id="ARBA00032926"/>
    </source>
</evidence>
<feature type="domain" description="NADP-dependent oxidoreductase" evidence="11">
    <location>
        <begin position="109"/>
        <end position="252"/>
    </location>
</feature>
<dbReference type="GO" id="GO:0016491">
    <property type="term" value="F:oxidoreductase activity"/>
    <property type="evidence" value="ECO:0007669"/>
    <property type="project" value="UniProtKB-KW"/>
</dbReference>
<evidence type="ECO:0000256" key="1">
    <source>
        <dbReference type="ARBA" id="ARBA00005006"/>
    </source>
</evidence>
<accession>A0A7U3Q1Z9</accession>
<evidence type="ECO:0000313" key="13">
    <source>
        <dbReference type="Proteomes" id="UP000594364"/>
    </source>
</evidence>
<evidence type="ECO:0000256" key="10">
    <source>
        <dbReference type="SAM" id="MobiDB-lite"/>
    </source>
</evidence>
<feature type="compositionally biased region" description="Polar residues" evidence="10">
    <location>
        <begin position="1"/>
        <end position="16"/>
    </location>
</feature>
<dbReference type="InterPro" id="IPR023210">
    <property type="entry name" value="NADP_OxRdtase_dom"/>
</dbReference>
<dbReference type="GO" id="GO:0017109">
    <property type="term" value="C:glutamate-cysteine ligase complex"/>
    <property type="evidence" value="ECO:0007669"/>
    <property type="project" value="TreeGrafter"/>
</dbReference>
<keyword evidence="5" id="KW-0560">Oxidoreductase</keyword>
<dbReference type="PANTHER" id="PTHR13295:SF4">
    <property type="entry name" value="GLUTAMATE--CYSTEINE LIGASE REGULATORY SUBUNIT"/>
    <property type="match status" value="1"/>
</dbReference>
<evidence type="ECO:0000313" key="12">
    <source>
        <dbReference type="EMBL" id="QPH12810.1"/>
    </source>
</evidence>
<dbReference type="UniPathway" id="UPA00142">
    <property type="reaction ID" value="UER00209"/>
</dbReference>
<evidence type="ECO:0000256" key="6">
    <source>
        <dbReference type="ARBA" id="ARBA00030406"/>
    </source>
</evidence>
<evidence type="ECO:0000256" key="7">
    <source>
        <dbReference type="ARBA" id="ARBA00031154"/>
    </source>
</evidence>
<dbReference type="OrthoDB" id="5596051at2759"/>
<feature type="region of interest" description="Disordered" evidence="10">
    <location>
        <begin position="1"/>
        <end position="26"/>
    </location>
</feature>
<dbReference type="AlphaFoldDB" id="A0A7U3Q1Z9"/>
<name>A0A7U3Q1Z9_EPIFF</name>
<evidence type="ECO:0000256" key="5">
    <source>
        <dbReference type="ARBA" id="ARBA00023002"/>
    </source>
</evidence>
<comment type="similarity">
    <text evidence="2">Belongs to the aldo/keto reductase family. Glutamate--cysteine ligase light chain subfamily.</text>
</comment>
<sequence length="348" mass="37655">MTKLVLSTGNVMSSGPSVIRKSGGGNNRSNLELLNSLRDNFSEAKRDYAAASNAKTNRGAVNGNGSLNGNGIHGGTCTPPPTPVEVWTERDGEVLYIPRINWQAAGLRDDANQYEITVKLFLLPGTSVAERGKYVREALALVGKELGTQTIDLLVASFPGISFEGTCEWEADKKNAHQGNLNEELATWKTFEDLHNQGVVKRLGVAEFGSEKLSAFIKQAVVPPVVDQINLQDCCNVPPPLKKLAGEHGIELNVHRDCTDILPRGTLRELLGSGVRGANVLADEESGGVGLQGNIVPQWVVRYMAFVRDRGVIENKGYFAGAELVQGGPILDDDQVRPSKAKTEWQRS</sequence>
<dbReference type="PANTHER" id="PTHR13295">
    <property type="entry name" value="GLUTAMATE CYSTEINE LIGASE REGULATORY SUBUNIT"/>
    <property type="match status" value="1"/>
</dbReference>
<comment type="pathway">
    <text evidence="1">Sulfur metabolism; glutathione biosynthesis; glutathione from L-cysteine and L-glutamate: step 1/2.</text>
</comment>
<dbReference type="InterPro" id="IPR036812">
    <property type="entry name" value="NAD(P)_OxRdtase_dom_sf"/>
</dbReference>
<evidence type="ECO:0000259" key="11">
    <source>
        <dbReference type="Pfam" id="PF00248"/>
    </source>
</evidence>
<proteinExistence type="inferred from homology"/>
<feature type="region of interest" description="Disordered" evidence="10">
    <location>
        <begin position="55"/>
        <end position="78"/>
    </location>
</feature>
<dbReference type="GO" id="GO:0030234">
    <property type="term" value="F:enzyme regulator activity"/>
    <property type="evidence" value="ECO:0007669"/>
    <property type="project" value="TreeGrafter"/>
</dbReference>
<keyword evidence="4" id="KW-0317">Glutathione biosynthesis</keyword>
<evidence type="ECO:0000256" key="8">
    <source>
        <dbReference type="ARBA" id="ARBA00031732"/>
    </source>
</evidence>
<dbReference type="Gene3D" id="3.20.20.100">
    <property type="entry name" value="NADP-dependent oxidoreductase domain"/>
    <property type="match status" value="1"/>
</dbReference>
<dbReference type="SUPFAM" id="SSF51430">
    <property type="entry name" value="NAD(P)-linked oxidoreductase"/>
    <property type="match status" value="1"/>
</dbReference>
<gene>
    <name evidence="12" type="ORF">C2857_005115</name>
</gene>
<reference evidence="12 13" key="1">
    <citation type="journal article" date="2018" name="PLoS Genet.">
        <title>Repeat elements organise 3D genome structure and mediate transcription in the filamentous fungus Epichloe festucae.</title>
        <authorList>
            <person name="Winter D.J."/>
            <person name="Ganley A.R.D."/>
            <person name="Young C.A."/>
            <person name="Liachko I."/>
            <person name="Schardl C.L."/>
            <person name="Dupont P.Y."/>
            <person name="Berry D."/>
            <person name="Ram A."/>
            <person name="Scott B."/>
            <person name="Cox M.P."/>
        </authorList>
    </citation>
    <scope>NUCLEOTIDE SEQUENCE [LARGE SCALE GENOMIC DNA]</scope>
    <source>
        <strain evidence="12 13">Fl1</strain>
    </source>
</reference>
<dbReference type="Pfam" id="PF00248">
    <property type="entry name" value="Aldo_ket_red"/>
    <property type="match status" value="1"/>
</dbReference>